<organism evidence="1 2">
    <name type="scientific">Rotaria socialis</name>
    <dbReference type="NCBI Taxonomy" id="392032"/>
    <lineage>
        <taxon>Eukaryota</taxon>
        <taxon>Metazoa</taxon>
        <taxon>Spiralia</taxon>
        <taxon>Gnathifera</taxon>
        <taxon>Rotifera</taxon>
        <taxon>Eurotatoria</taxon>
        <taxon>Bdelloidea</taxon>
        <taxon>Philodinida</taxon>
        <taxon>Philodinidae</taxon>
        <taxon>Rotaria</taxon>
    </lineage>
</organism>
<gene>
    <name evidence="1" type="ORF">KIK155_LOCUS25699</name>
</gene>
<name>A0A818U4D5_9BILA</name>
<evidence type="ECO:0000313" key="1">
    <source>
        <dbReference type="EMBL" id="CAF3686604.1"/>
    </source>
</evidence>
<sequence length="63" mass="6154">NGDEFTEPPIRAALLSLGGSAFLGTTGGGYLGDGGVGGSSLRCPSFRFFPGVASGNDSSNISG</sequence>
<protein>
    <submittedName>
        <fullName evidence="1">Uncharacterized protein</fullName>
    </submittedName>
</protein>
<dbReference type="EMBL" id="CAJNYV010004666">
    <property type="protein sequence ID" value="CAF3686604.1"/>
    <property type="molecule type" value="Genomic_DNA"/>
</dbReference>
<comment type="caution">
    <text evidence="1">The sequence shown here is derived from an EMBL/GenBank/DDBJ whole genome shotgun (WGS) entry which is preliminary data.</text>
</comment>
<proteinExistence type="predicted"/>
<evidence type="ECO:0000313" key="2">
    <source>
        <dbReference type="Proteomes" id="UP000663865"/>
    </source>
</evidence>
<feature type="non-terminal residue" evidence="1">
    <location>
        <position position="1"/>
    </location>
</feature>
<dbReference type="AlphaFoldDB" id="A0A818U4D5"/>
<dbReference type="Proteomes" id="UP000663865">
    <property type="component" value="Unassembled WGS sequence"/>
</dbReference>
<reference evidence="1" key="1">
    <citation type="submission" date="2021-02" db="EMBL/GenBank/DDBJ databases">
        <authorList>
            <person name="Nowell W R."/>
        </authorList>
    </citation>
    <scope>NUCLEOTIDE SEQUENCE</scope>
</reference>
<accession>A0A818U4D5</accession>